<gene>
    <name evidence="2" type="ORF">DC28_14230</name>
</gene>
<dbReference type="AlphaFoldDB" id="A0A098QSX4"/>
<evidence type="ECO:0000256" key="1">
    <source>
        <dbReference type="SAM" id="MobiDB-lite"/>
    </source>
</evidence>
<keyword evidence="3" id="KW-1185">Reference proteome</keyword>
<reference evidence="2 3" key="1">
    <citation type="submission" date="2014-05" db="EMBL/GenBank/DDBJ databases">
        <title>De novo Genome Sequence of Spirocheata sp.</title>
        <authorList>
            <person name="Shivani Y."/>
            <person name="Subhash Y."/>
            <person name="Tushar L."/>
            <person name="Sasikala C."/>
            <person name="Ramana C.V."/>
        </authorList>
    </citation>
    <scope>NUCLEOTIDE SEQUENCE [LARGE SCALE GENOMIC DNA]</scope>
    <source>
        <strain evidence="2 3">JC230</strain>
    </source>
</reference>
<sequence length="262" mass="29690">MLEELDPVEDEGEELEAVGESDPEIEAISIQELRNFINPVFIEQDGVVQINEQVFSKAIKEDDGRGIELESSEPKEAKKGSIDELFDLPEIDLSYNDASEGPQEYASHQWNPKTVTREDLEFNNQGLDYDKFATYFKSDTPGIVKSLVTVSRLLNSRFASVLTLENGFLEFLYGVGYSEGVPPLSGEHWLVEQYLSKQKIVLIHNIGSLMFFLPPHERQLGSLNQLLFIPIQFGGKAMYLLLSPRETTTIIDYMSEIFSDRL</sequence>
<accession>A0A098QSX4</accession>
<evidence type="ECO:0000313" key="3">
    <source>
        <dbReference type="Proteomes" id="UP000029692"/>
    </source>
</evidence>
<dbReference type="Proteomes" id="UP000029692">
    <property type="component" value="Unassembled WGS sequence"/>
</dbReference>
<feature type="region of interest" description="Disordered" evidence="1">
    <location>
        <begin position="1"/>
        <end position="23"/>
    </location>
</feature>
<proteinExistence type="predicted"/>
<organism evidence="2 3">
    <name type="scientific">Spirochaeta lutea</name>
    <dbReference type="NCBI Taxonomy" id="1480694"/>
    <lineage>
        <taxon>Bacteria</taxon>
        <taxon>Pseudomonadati</taxon>
        <taxon>Spirochaetota</taxon>
        <taxon>Spirochaetia</taxon>
        <taxon>Spirochaetales</taxon>
        <taxon>Spirochaetaceae</taxon>
        <taxon>Spirochaeta</taxon>
    </lineage>
</organism>
<dbReference type="EMBL" id="JNUP01000072">
    <property type="protein sequence ID" value="KGE70666.1"/>
    <property type="molecule type" value="Genomic_DNA"/>
</dbReference>
<protein>
    <submittedName>
        <fullName evidence="2">Uncharacterized protein</fullName>
    </submittedName>
</protein>
<name>A0A098QSX4_9SPIO</name>
<comment type="caution">
    <text evidence="2">The sequence shown here is derived from an EMBL/GenBank/DDBJ whole genome shotgun (WGS) entry which is preliminary data.</text>
</comment>
<evidence type="ECO:0000313" key="2">
    <source>
        <dbReference type="EMBL" id="KGE70666.1"/>
    </source>
</evidence>